<dbReference type="Gene3D" id="3.60.21.10">
    <property type="match status" value="1"/>
</dbReference>
<dbReference type="PANTHER" id="PTHR12905:SF18">
    <property type="entry name" value="ESTER HYDROLASE, PUTATIVE (AFU_ORTHOLOGUE AFUA_4G03130)-RELATED"/>
    <property type="match status" value="1"/>
</dbReference>
<proteinExistence type="predicted"/>
<evidence type="ECO:0000259" key="2">
    <source>
        <dbReference type="Pfam" id="PF00149"/>
    </source>
</evidence>
<name>A0A2K1QLP6_9PEZI</name>
<dbReference type="InterPro" id="IPR051693">
    <property type="entry name" value="UPF0046_metallophosphoest"/>
</dbReference>
<dbReference type="Proteomes" id="UP000243797">
    <property type="component" value="Unassembled WGS sequence"/>
</dbReference>
<dbReference type="InterPro" id="IPR029052">
    <property type="entry name" value="Metallo-depent_PP-like"/>
</dbReference>
<keyword evidence="1" id="KW-0472">Membrane</keyword>
<accession>A0A2K1QLP6</accession>
<evidence type="ECO:0000313" key="3">
    <source>
        <dbReference type="EMBL" id="PNS15733.1"/>
    </source>
</evidence>
<protein>
    <recommendedName>
        <fullName evidence="2">Calcineurin-like phosphoesterase domain-containing protein</fullName>
    </recommendedName>
</protein>
<dbReference type="AlphaFoldDB" id="A0A2K1QLP6"/>
<dbReference type="InParanoid" id="A0A2K1QLP6"/>
<keyword evidence="1" id="KW-0812">Transmembrane</keyword>
<keyword evidence="1" id="KW-1133">Transmembrane helix</keyword>
<dbReference type="Pfam" id="PF00149">
    <property type="entry name" value="Metallophos"/>
    <property type="match status" value="1"/>
</dbReference>
<evidence type="ECO:0000313" key="4">
    <source>
        <dbReference type="Proteomes" id="UP000243797"/>
    </source>
</evidence>
<feature type="transmembrane region" description="Helical" evidence="1">
    <location>
        <begin position="264"/>
        <end position="286"/>
    </location>
</feature>
<organism evidence="3 4">
    <name type="scientific">Sphaceloma murrayae</name>
    <dbReference type="NCBI Taxonomy" id="2082308"/>
    <lineage>
        <taxon>Eukaryota</taxon>
        <taxon>Fungi</taxon>
        <taxon>Dikarya</taxon>
        <taxon>Ascomycota</taxon>
        <taxon>Pezizomycotina</taxon>
        <taxon>Dothideomycetes</taxon>
        <taxon>Dothideomycetidae</taxon>
        <taxon>Myriangiales</taxon>
        <taxon>Elsinoaceae</taxon>
        <taxon>Sphaceloma</taxon>
    </lineage>
</organism>
<dbReference type="EMBL" id="NKHZ01000068">
    <property type="protein sequence ID" value="PNS15733.1"/>
    <property type="molecule type" value="Genomic_DNA"/>
</dbReference>
<comment type="caution">
    <text evidence="3">The sequence shown here is derived from an EMBL/GenBank/DDBJ whole genome shotgun (WGS) entry which is preliminary data.</text>
</comment>
<feature type="domain" description="Calcineurin-like phosphoesterase" evidence="2">
    <location>
        <begin position="50"/>
        <end position="231"/>
    </location>
</feature>
<dbReference type="InterPro" id="IPR004843">
    <property type="entry name" value="Calcineurin-like_PHP"/>
</dbReference>
<dbReference type="OrthoDB" id="630188at2759"/>
<dbReference type="PANTHER" id="PTHR12905">
    <property type="entry name" value="METALLOPHOSPHOESTERASE"/>
    <property type="match status" value="1"/>
</dbReference>
<dbReference type="CDD" id="cd07379">
    <property type="entry name" value="MPP_239FB"/>
    <property type="match status" value="1"/>
</dbReference>
<sequence length="318" mass="35348">MLFGSDDPFEPQPLPSIILRSPLKFLARTCHYLITSARANPKPGNPPISIVCISDTHSKTKNIPHGDVLIHAGDLTNAGTPKDIQAQIDWLSSLPHRHKICIAGNHDTWLDPRSRMHLPDADLSPGKLDWRDVTYLQHSSISLYFPSHAGRRLKVYGAPQIPACGGSEFAFQYVRGQDAWSGTIPLDTDVLVTHTPPKYHLDLPVGLGCEHLLKEIWRVKPIVHIFGHVHAGRGQETLYWDGAQRAYEQACARSDGVIATFLDVLLWFNVAEVVVYGGIGLLWATLWGGRESRSRLVNASLTYANSGRLKNEPQIIRI</sequence>
<dbReference type="SUPFAM" id="SSF56300">
    <property type="entry name" value="Metallo-dependent phosphatases"/>
    <property type="match status" value="1"/>
</dbReference>
<gene>
    <name evidence="3" type="ORF">CAC42_4185</name>
</gene>
<keyword evidence="4" id="KW-1185">Reference proteome</keyword>
<evidence type="ECO:0000256" key="1">
    <source>
        <dbReference type="SAM" id="Phobius"/>
    </source>
</evidence>
<dbReference type="GO" id="GO:0016787">
    <property type="term" value="F:hydrolase activity"/>
    <property type="evidence" value="ECO:0007669"/>
    <property type="project" value="InterPro"/>
</dbReference>
<reference evidence="3 4" key="1">
    <citation type="submission" date="2017-06" db="EMBL/GenBank/DDBJ databases">
        <title>Draft genome sequence of a variant of Elsinoe murrayae.</title>
        <authorList>
            <person name="Cheng Q."/>
        </authorList>
    </citation>
    <scope>NUCLEOTIDE SEQUENCE [LARGE SCALE GENOMIC DNA]</scope>
    <source>
        <strain evidence="3 4">CQ-2017a</strain>
    </source>
</reference>